<keyword evidence="4" id="KW-1185">Reference proteome</keyword>
<evidence type="ECO:0000256" key="2">
    <source>
        <dbReference type="SAM" id="Phobius"/>
    </source>
</evidence>
<feature type="compositionally biased region" description="Gly residues" evidence="1">
    <location>
        <begin position="288"/>
        <end position="299"/>
    </location>
</feature>
<protein>
    <submittedName>
        <fullName evidence="3">Uncharacterized protein</fullName>
    </submittedName>
</protein>
<proteinExistence type="predicted"/>
<gene>
    <name evidence="3" type="ORF">BGW38_007759</name>
</gene>
<keyword evidence="2" id="KW-0472">Membrane</keyword>
<reference evidence="3" key="1">
    <citation type="journal article" date="2020" name="Fungal Divers.">
        <title>Resolving the Mortierellaceae phylogeny through synthesis of multi-gene phylogenetics and phylogenomics.</title>
        <authorList>
            <person name="Vandepol N."/>
            <person name="Liber J."/>
            <person name="Desiro A."/>
            <person name="Na H."/>
            <person name="Kennedy M."/>
            <person name="Barry K."/>
            <person name="Grigoriev I.V."/>
            <person name="Miller A.N."/>
            <person name="O'Donnell K."/>
            <person name="Stajich J.E."/>
            <person name="Bonito G."/>
        </authorList>
    </citation>
    <scope>NUCLEOTIDE SEQUENCE</scope>
    <source>
        <strain evidence="3">KOD1015</strain>
    </source>
</reference>
<feature type="compositionally biased region" description="Polar residues" evidence="1">
    <location>
        <begin position="164"/>
        <end position="173"/>
    </location>
</feature>
<feature type="transmembrane region" description="Helical" evidence="2">
    <location>
        <begin position="32"/>
        <end position="49"/>
    </location>
</feature>
<feature type="region of interest" description="Disordered" evidence="1">
    <location>
        <begin position="62"/>
        <end position="99"/>
    </location>
</feature>
<name>A0A9P6K9I3_9FUNG</name>
<organism evidence="3 4">
    <name type="scientific">Lunasporangiospora selenospora</name>
    <dbReference type="NCBI Taxonomy" id="979761"/>
    <lineage>
        <taxon>Eukaryota</taxon>
        <taxon>Fungi</taxon>
        <taxon>Fungi incertae sedis</taxon>
        <taxon>Mucoromycota</taxon>
        <taxon>Mortierellomycotina</taxon>
        <taxon>Mortierellomycetes</taxon>
        <taxon>Mortierellales</taxon>
        <taxon>Mortierellaceae</taxon>
        <taxon>Lunasporangiospora</taxon>
    </lineage>
</organism>
<keyword evidence="2" id="KW-1133">Transmembrane helix</keyword>
<feature type="non-terminal residue" evidence="3">
    <location>
        <position position="1"/>
    </location>
</feature>
<dbReference type="AlphaFoldDB" id="A0A9P6K9I3"/>
<evidence type="ECO:0000313" key="4">
    <source>
        <dbReference type="Proteomes" id="UP000780801"/>
    </source>
</evidence>
<feature type="region of interest" description="Disordered" evidence="1">
    <location>
        <begin position="164"/>
        <end position="299"/>
    </location>
</feature>
<evidence type="ECO:0000256" key="1">
    <source>
        <dbReference type="SAM" id="MobiDB-lite"/>
    </source>
</evidence>
<feature type="compositionally biased region" description="Polar residues" evidence="1">
    <location>
        <begin position="238"/>
        <end position="258"/>
    </location>
</feature>
<feature type="compositionally biased region" description="Low complexity" evidence="1">
    <location>
        <begin position="203"/>
        <end position="217"/>
    </location>
</feature>
<feature type="compositionally biased region" description="Low complexity" evidence="1">
    <location>
        <begin position="112"/>
        <end position="131"/>
    </location>
</feature>
<dbReference type="EMBL" id="JAABOA010005164">
    <property type="protein sequence ID" value="KAF9577194.1"/>
    <property type="molecule type" value="Genomic_DNA"/>
</dbReference>
<sequence length="299" mass="32319">RATSSEPTTVSLTTRRACLSTAQYSIAVVEGMSVYVFSVMLAVLHMLWLKTHSVEESHLLPFPDQQQQQQPSQQYPRDRSETATRRPRPSLATVHRHSSSSRLWRRALVRTLSSSTNSSSSTPSTAASSSAKIKNKAVTFNQRVMVLERKPTAELFASLASRHQTGASVEPHNSSSPPSTSIFSFGSQSRHPESSQAVVEARPGTNVSTVVSTPVTGHGPKLRISYRDIADGDEQDNEAATTAQGPMSERQSTLSATTWPPVAFDRAEQEPRTLIAVTPSAARPSPTRGGGGGREQPNS</sequence>
<evidence type="ECO:0000313" key="3">
    <source>
        <dbReference type="EMBL" id="KAF9577194.1"/>
    </source>
</evidence>
<keyword evidence="2" id="KW-0812">Transmembrane</keyword>
<feature type="compositionally biased region" description="Low complexity" evidence="1">
    <location>
        <begin position="65"/>
        <end position="74"/>
    </location>
</feature>
<feature type="region of interest" description="Disordered" evidence="1">
    <location>
        <begin position="112"/>
        <end position="133"/>
    </location>
</feature>
<accession>A0A9P6K9I3</accession>
<dbReference type="Proteomes" id="UP000780801">
    <property type="component" value="Unassembled WGS sequence"/>
</dbReference>
<feature type="compositionally biased region" description="Low complexity" evidence="1">
    <location>
        <begin position="174"/>
        <end position="187"/>
    </location>
</feature>
<comment type="caution">
    <text evidence="3">The sequence shown here is derived from an EMBL/GenBank/DDBJ whole genome shotgun (WGS) entry which is preliminary data.</text>
</comment>